<dbReference type="PANTHER" id="PTHR43415:SF3">
    <property type="entry name" value="GNAT-FAMILY ACETYLTRANSFERASE"/>
    <property type="match status" value="1"/>
</dbReference>
<dbReference type="SUPFAM" id="SSF55729">
    <property type="entry name" value="Acyl-CoA N-acyltransferases (Nat)"/>
    <property type="match status" value="1"/>
</dbReference>
<proteinExistence type="predicted"/>
<dbReference type="EMBL" id="QVLV01000008">
    <property type="protein sequence ID" value="RGE59759.1"/>
    <property type="molecule type" value="Genomic_DNA"/>
</dbReference>
<evidence type="ECO:0000259" key="1">
    <source>
        <dbReference type="Pfam" id="PF13302"/>
    </source>
</evidence>
<keyword evidence="3" id="KW-1185">Reference proteome</keyword>
<evidence type="ECO:0000313" key="3">
    <source>
        <dbReference type="Proteomes" id="UP000260812"/>
    </source>
</evidence>
<dbReference type="Gene3D" id="3.40.630.30">
    <property type="match status" value="1"/>
</dbReference>
<dbReference type="InterPro" id="IPR000182">
    <property type="entry name" value="GNAT_dom"/>
</dbReference>
<dbReference type="Pfam" id="PF13302">
    <property type="entry name" value="Acetyltransf_3"/>
    <property type="match status" value="1"/>
</dbReference>
<dbReference type="GeneID" id="97987804"/>
<gene>
    <name evidence="2" type="ORF">DXC51_13210</name>
</gene>
<sequence length="189" mass="21794">MRIQGDNIYLKMLERKDCKTLWNDYEYDFNNPTEEFNIGHSDEKAEKWFDEIQNLQGNTNVRLGIFLANDIVIGDIALQDIDRINRNCSIGIGIAKIVNRSKGYGGEAVRLMLDYGFTYLGMERIYANTLDINTGAQRMLEKNGLCLEGIERKVKYLNGEMHDRLHYAILKEDYYKYFVKGITLGGVKG</sequence>
<dbReference type="RefSeq" id="WP_021635079.1">
    <property type="nucleotide sequence ID" value="NZ_CANNOQ010000146.1"/>
</dbReference>
<protein>
    <submittedName>
        <fullName evidence="2">N-acetyltransferase</fullName>
    </submittedName>
</protein>
<keyword evidence="2" id="KW-0808">Transferase</keyword>
<dbReference type="InterPro" id="IPR016181">
    <property type="entry name" value="Acyl_CoA_acyltransferase"/>
</dbReference>
<dbReference type="AlphaFoldDB" id="A0A3E3I3T4"/>
<reference evidence="2" key="1">
    <citation type="submission" date="2018-08" db="EMBL/GenBank/DDBJ databases">
        <title>A genome reference for cultivated species of the human gut microbiota.</title>
        <authorList>
            <person name="Zou Y."/>
            <person name="Xue W."/>
            <person name="Luo G."/>
        </authorList>
    </citation>
    <scope>NUCLEOTIDE SEQUENCE [LARGE SCALE GENOMIC DNA]</scope>
    <source>
        <strain evidence="2">TF05-5AC</strain>
    </source>
</reference>
<organism evidence="2 3">
    <name type="scientific">Eisenbergiella massiliensis</name>
    <dbReference type="NCBI Taxonomy" id="1720294"/>
    <lineage>
        <taxon>Bacteria</taxon>
        <taxon>Bacillati</taxon>
        <taxon>Bacillota</taxon>
        <taxon>Clostridia</taxon>
        <taxon>Lachnospirales</taxon>
        <taxon>Lachnospiraceae</taxon>
        <taxon>Eisenbergiella</taxon>
    </lineage>
</organism>
<dbReference type="PANTHER" id="PTHR43415">
    <property type="entry name" value="SPERMIDINE N(1)-ACETYLTRANSFERASE"/>
    <property type="match status" value="1"/>
</dbReference>
<dbReference type="Proteomes" id="UP000260812">
    <property type="component" value="Unassembled WGS sequence"/>
</dbReference>
<accession>A0A3E3I3T4</accession>
<name>A0A3E3I3T4_9FIRM</name>
<feature type="domain" description="N-acetyltransferase" evidence="1">
    <location>
        <begin position="36"/>
        <end position="145"/>
    </location>
</feature>
<comment type="caution">
    <text evidence="2">The sequence shown here is derived from an EMBL/GenBank/DDBJ whole genome shotgun (WGS) entry which is preliminary data.</text>
</comment>
<evidence type="ECO:0000313" key="2">
    <source>
        <dbReference type="EMBL" id="RGE59759.1"/>
    </source>
</evidence>
<dbReference type="GO" id="GO:0016747">
    <property type="term" value="F:acyltransferase activity, transferring groups other than amino-acyl groups"/>
    <property type="evidence" value="ECO:0007669"/>
    <property type="project" value="InterPro"/>
</dbReference>